<evidence type="ECO:0000313" key="6">
    <source>
        <dbReference type="Proteomes" id="UP000823863"/>
    </source>
</evidence>
<dbReference type="InterPro" id="IPR020568">
    <property type="entry name" value="Ribosomal_Su5_D2-typ_SF"/>
</dbReference>
<dbReference type="GO" id="GO:0006412">
    <property type="term" value="P:translation"/>
    <property type="evidence" value="ECO:0007669"/>
    <property type="project" value="UniProtKB-KW"/>
</dbReference>
<keyword evidence="1" id="KW-0547">Nucleotide-binding</keyword>
<dbReference type="GO" id="GO:0032790">
    <property type="term" value="P:ribosome disassembly"/>
    <property type="evidence" value="ECO:0007669"/>
    <property type="project" value="TreeGrafter"/>
</dbReference>
<dbReference type="PROSITE" id="PS51722">
    <property type="entry name" value="G_TR_2"/>
    <property type="match status" value="1"/>
</dbReference>
<organism evidence="5 6">
    <name type="scientific">Candidatus Enterocloster excrementigallinarum</name>
    <dbReference type="NCBI Taxonomy" id="2838558"/>
    <lineage>
        <taxon>Bacteria</taxon>
        <taxon>Bacillati</taxon>
        <taxon>Bacillota</taxon>
        <taxon>Clostridia</taxon>
        <taxon>Lachnospirales</taxon>
        <taxon>Lachnospiraceae</taxon>
        <taxon>Enterocloster</taxon>
    </lineage>
</organism>
<dbReference type="InterPro" id="IPR027417">
    <property type="entry name" value="P-loop_NTPase"/>
</dbReference>
<dbReference type="Gene3D" id="3.30.70.870">
    <property type="entry name" value="Elongation Factor G (Translational Gtpase), domain 3"/>
    <property type="match status" value="1"/>
</dbReference>
<dbReference type="NCBIfam" id="TIGR00231">
    <property type="entry name" value="small_GTP"/>
    <property type="match status" value="1"/>
</dbReference>
<accession>A0A9D2TE21</accession>
<comment type="caution">
    <text evidence="5">The sequence shown here is derived from an EMBL/GenBank/DDBJ whole genome shotgun (WGS) entry which is preliminary data.</text>
</comment>
<dbReference type="SUPFAM" id="SSF50447">
    <property type="entry name" value="Translation proteins"/>
    <property type="match status" value="1"/>
</dbReference>
<dbReference type="Pfam" id="PF00679">
    <property type="entry name" value="EFG_C"/>
    <property type="match status" value="1"/>
</dbReference>
<evidence type="ECO:0000259" key="4">
    <source>
        <dbReference type="PROSITE" id="PS51722"/>
    </source>
</evidence>
<dbReference type="EMBL" id="DWWB01000013">
    <property type="protein sequence ID" value="HJC65726.1"/>
    <property type="molecule type" value="Genomic_DNA"/>
</dbReference>
<evidence type="ECO:0000313" key="5">
    <source>
        <dbReference type="EMBL" id="HJC65726.1"/>
    </source>
</evidence>
<dbReference type="SMART" id="SM00889">
    <property type="entry name" value="EFG_IV"/>
    <property type="match status" value="1"/>
</dbReference>
<keyword evidence="2" id="KW-0648">Protein biosynthesis</keyword>
<evidence type="ECO:0000256" key="2">
    <source>
        <dbReference type="ARBA" id="ARBA00022917"/>
    </source>
</evidence>
<keyword evidence="3" id="KW-0342">GTP-binding</keyword>
<dbReference type="PRINTS" id="PR01037">
    <property type="entry name" value="TCRTETOQM"/>
</dbReference>
<sequence length="677" mass="75341">MENTSENKDLNKTEKSQRCITVGILAQVDAGKTTFSEQLLFHGGAIRSPGRVDRQDTVMDGNEIEKQRGITIFTDQAYFTYGGVRYYLLDTPGHVDFGPEAERALGAMDCGVLLLDASSAVSARAVTLFKLLRRWKKPVFFFLNKMDMEGASVVGAMESIRNRLTENVIFLDSQNPFSFEGEAGECLAERDEGLLEQYLEGGIDPQEGKRVLARLLKEGELTVAMAGSALRDHGIQEFLQVLGQLVQRDYNPEAPFGAFAYKVRRTREQRLVYLKILSGRLKPRDTVTVSREGQEPVQEKIHQIYQVMGSRYIPCAQAQAGELVAVSGLQETGCGTVLGRTEGTFPGSQMVPSLETQVLATDGTDDHRLLEILKSLEDEEPQLQAESRKMADGTIQVCVQVMGTIQLEVLKELMSSRFGVLVEFAPPRVLYRETIRKPVMGYGHYEPLRHYAEACLLLEPGERGSGITFESRCHVDVLAANYQSLIRTHVFERVHRGILTGSPLTDVKVVLMDGRSHLKHTEGGDFRQAVYRAIRQGLEKADNVLLEPWYEVEISAPAEAAGRIMAELSKRFAQLSPMEQYGNQAVIRGRGPVACLMDFSRELASMTRGEGTLSMGNAGYFPCHNQEEVIREIGYDKEGDPEHTSASVFCSHGAGFAVPWNEVEQYIHSSLRIDPEE</sequence>
<dbReference type="InterPro" id="IPR000640">
    <property type="entry name" value="EFG_V-like"/>
</dbReference>
<dbReference type="PANTHER" id="PTHR43261">
    <property type="entry name" value="TRANSLATION ELONGATION FACTOR G-RELATED"/>
    <property type="match status" value="1"/>
</dbReference>
<dbReference type="Pfam" id="PF03764">
    <property type="entry name" value="EFG_IV"/>
    <property type="match status" value="1"/>
</dbReference>
<dbReference type="InterPro" id="IPR005225">
    <property type="entry name" value="Small_GTP-bd"/>
</dbReference>
<protein>
    <submittedName>
        <fullName evidence="5">TetM/TetW/TetO/TetS family tetracycline resistance ribosomal protection protein</fullName>
    </submittedName>
</protein>
<dbReference type="Proteomes" id="UP000823863">
    <property type="component" value="Unassembled WGS sequence"/>
</dbReference>
<dbReference type="Gene3D" id="2.40.30.10">
    <property type="entry name" value="Translation factors"/>
    <property type="match status" value="1"/>
</dbReference>
<dbReference type="Gene3D" id="3.40.50.300">
    <property type="entry name" value="P-loop containing nucleotide triphosphate hydrolases"/>
    <property type="match status" value="1"/>
</dbReference>
<name>A0A9D2TE21_9FIRM</name>
<gene>
    <name evidence="5" type="ORF">H9931_03250</name>
</gene>
<dbReference type="GO" id="GO:0005525">
    <property type="term" value="F:GTP binding"/>
    <property type="evidence" value="ECO:0007669"/>
    <property type="project" value="UniProtKB-KW"/>
</dbReference>
<evidence type="ECO:0000256" key="1">
    <source>
        <dbReference type="ARBA" id="ARBA00022741"/>
    </source>
</evidence>
<dbReference type="SUPFAM" id="SSF54211">
    <property type="entry name" value="Ribosomal protein S5 domain 2-like"/>
    <property type="match status" value="1"/>
</dbReference>
<dbReference type="PANTHER" id="PTHR43261:SF1">
    <property type="entry name" value="RIBOSOME-RELEASING FACTOR 2, MITOCHONDRIAL"/>
    <property type="match status" value="1"/>
</dbReference>
<dbReference type="InterPro" id="IPR035647">
    <property type="entry name" value="EFG_III/V"/>
</dbReference>
<dbReference type="PRINTS" id="PR00315">
    <property type="entry name" value="ELONGATNFCT"/>
</dbReference>
<proteinExistence type="predicted"/>
<dbReference type="Gene3D" id="3.30.70.240">
    <property type="match status" value="1"/>
</dbReference>
<dbReference type="InterPro" id="IPR009000">
    <property type="entry name" value="Transl_B-barrel_sf"/>
</dbReference>
<dbReference type="SUPFAM" id="SSF54980">
    <property type="entry name" value="EF-G C-terminal domain-like"/>
    <property type="match status" value="2"/>
</dbReference>
<dbReference type="InterPro" id="IPR014721">
    <property type="entry name" value="Ribsml_uS5_D2-typ_fold_subgr"/>
</dbReference>
<dbReference type="Gene3D" id="3.30.230.10">
    <property type="match status" value="1"/>
</dbReference>
<dbReference type="SUPFAM" id="SSF52540">
    <property type="entry name" value="P-loop containing nucleoside triphosphate hydrolases"/>
    <property type="match status" value="1"/>
</dbReference>
<dbReference type="InterPro" id="IPR000795">
    <property type="entry name" value="T_Tr_GTP-bd_dom"/>
</dbReference>
<evidence type="ECO:0000256" key="3">
    <source>
        <dbReference type="ARBA" id="ARBA00023134"/>
    </source>
</evidence>
<dbReference type="AlphaFoldDB" id="A0A9D2TE21"/>
<dbReference type="SMART" id="SM00838">
    <property type="entry name" value="EFG_C"/>
    <property type="match status" value="1"/>
</dbReference>
<dbReference type="Pfam" id="PF00009">
    <property type="entry name" value="GTP_EFTU"/>
    <property type="match status" value="1"/>
</dbReference>
<dbReference type="InterPro" id="IPR005517">
    <property type="entry name" value="Transl_elong_EFG/EF2_IV"/>
</dbReference>
<feature type="domain" description="Tr-type G" evidence="4">
    <location>
        <begin position="17"/>
        <end position="253"/>
    </location>
</feature>
<dbReference type="GO" id="GO:0003924">
    <property type="term" value="F:GTPase activity"/>
    <property type="evidence" value="ECO:0007669"/>
    <property type="project" value="InterPro"/>
</dbReference>
<reference evidence="5" key="1">
    <citation type="journal article" date="2021" name="PeerJ">
        <title>Extensive microbial diversity within the chicken gut microbiome revealed by metagenomics and culture.</title>
        <authorList>
            <person name="Gilroy R."/>
            <person name="Ravi A."/>
            <person name="Getino M."/>
            <person name="Pursley I."/>
            <person name="Horton D.L."/>
            <person name="Alikhan N.F."/>
            <person name="Baker D."/>
            <person name="Gharbi K."/>
            <person name="Hall N."/>
            <person name="Watson M."/>
            <person name="Adriaenssens E.M."/>
            <person name="Foster-Nyarko E."/>
            <person name="Jarju S."/>
            <person name="Secka A."/>
            <person name="Antonio M."/>
            <person name="Oren A."/>
            <person name="Chaudhuri R.R."/>
            <person name="La Ragione R."/>
            <person name="Hildebrand F."/>
            <person name="Pallen M.J."/>
        </authorList>
    </citation>
    <scope>NUCLEOTIDE SEQUENCE</scope>
    <source>
        <strain evidence="5">CHK198-12963</strain>
    </source>
</reference>
<reference evidence="5" key="2">
    <citation type="submission" date="2021-04" db="EMBL/GenBank/DDBJ databases">
        <authorList>
            <person name="Gilroy R."/>
        </authorList>
    </citation>
    <scope>NUCLEOTIDE SEQUENCE</scope>
    <source>
        <strain evidence="5">CHK198-12963</strain>
    </source>
</reference>